<dbReference type="EC" id="3.1.1.-" evidence="3"/>
<dbReference type="InterPro" id="IPR002018">
    <property type="entry name" value="CarbesteraseB"/>
</dbReference>
<dbReference type="PROSITE" id="PS00941">
    <property type="entry name" value="CARBOXYLESTERASE_B_2"/>
    <property type="match status" value="1"/>
</dbReference>
<name>A0A8H3IRD0_9LECA</name>
<dbReference type="InterPro" id="IPR019826">
    <property type="entry name" value="Carboxylesterase_B_AS"/>
</dbReference>
<feature type="domain" description="Carboxylesterase type B" evidence="4">
    <location>
        <begin position="48"/>
        <end position="565"/>
    </location>
</feature>
<evidence type="ECO:0000259" key="4">
    <source>
        <dbReference type="Pfam" id="PF00135"/>
    </source>
</evidence>
<keyword evidence="3" id="KW-0732">Signal</keyword>
<evidence type="ECO:0000256" key="1">
    <source>
        <dbReference type="ARBA" id="ARBA00005964"/>
    </source>
</evidence>
<dbReference type="GO" id="GO:0016787">
    <property type="term" value="F:hydrolase activity"/>
    <property type="evidence" value="ECO:0007669"/>
    <property type="project" value="UniProtKB-KW"/>
</dbReference>
<dbReference type="OrthoDB" id="408631at2759"/>
<feature type="signal peptide" evidence="3">
    <location>
        <begin position="1"/>
        <end position="19"/>
    </location>
</feature>
<evidence type="ECO:0000313" key="5">
    <source>
        <dbReference type="EMBL" id="CAF9937447.1"/>
    </source>
</evidence>
<dbReference type="SUPFAM" id="SSF53474">
    <property type="entry name" value="alpha/beta-Hydrolases"/>
    <property type="match status" value="1"/>
</dbReference>
<dbReference type="InterPro" id="IPR029058">
    <property type="entry name" value="AB_hydrolase_fold"/>
</dbReference>
<comment type="similarity">
    <text evidence="1 3">Belongs to the type-B carboxylesterase/lipase family.</text>
</comment>
<dbReference type="Pfam" id="PF00135">
    <property type="entry name" value="COesterase"/>
    <property type="match status" value="1"/>
</dbReference>
<keyword evidence="2 3" id="KW-0378">Hydrolase</keyword>
<dbReference type="EMBL" id="CAJPDR010000472">
    <property type="protein sequence ID" value="CAF9937447.1"/>
    <property type="molecule type" value="Genomic_DNA"/>
</dbReference>
<gene>
    <name evidence="5" type="ORF">ALECFALPRED_007254</name>
</gene>
<comment type="caution">
    <text evidence="5">The sequence shown here is derived from an EMBL/GenBank/DDBJ whole genome shotgun (WGS) entry which is preliminary data.</text>
</comment>
<accession>A0A8H3IRD0</accession>
<dbReference type="InterPro" id="IPR050309">
    <property type="entry name" value="Type-B_Carboxylest/Lipase"/>
</dbReference>
<dbReference type="Proteomes" id="UP000664203">
    <property type="component" value="Unassembled WGS sequence"/>
</dbReference>
<keyword evidence="6" id="KW-1185">Reference proteome</keyword>
<sequence length="618" mass="66762">MKLSRIPNRILLLLTSTFATLPTTPNTPAISSIAPHDITHGQSASAAAPIVRLGYGSYQGYYDSESRLNVFKGIRYAVPPIGKLRWQAPQSPASSKNKTIIPAVLQPPLCPQSGAAQTPEIYGFNSGPGDEDCLFLNVYAPAQAKNLPVLFWIHGGGYGVFGAVYDPSQLMNTNDNGFISVIIQYRLGAFGFLSSEEVKRNGHVNAGLLDQNLALRWVQDHIEKFGGDPKKVTLAGESAGAGAVMLQAMAYGGKRNETLFDNLIAASVYVAKQYNYNDLVPTQHYQAFAKAAGCTGGSNTTSSTIFDCLVSADTAVLQNASGTVSESGEFGTFAFLPVTDGNFVQAAPSKQLLDKAVSGKRLLIGNNANEGVPLTPPTILTANDFLSFVKTTFPSLTATDKSRLLQIYQFDNSNTDLSAPLFDTLGNTGPTALNQSEFATGQKQRAYNLNAEVTFDCPGYWFAEAFSGPGKESWKYQYSVTPAYHGADLTAYFSVNATTPTPDLIYAFQKIWGNFVMHNSPVIPTVEASGNATNATVPRGHGNDLHWPTYSNRSNLQMNLNTTGGTVESVFVTSDYSYDLRLDPGVTNDFRLVDADTWEGGRGARCQFWREVAPRVPE</sequence>
<organism evidence="5 6">
    <name type="scientific">Alectoria fallacina</name>
    <dbReference type="NCBI Taxonomy" id="1903189"/>
    <lineage>
        <taxon>Eukaryota</taxon>
        <taxon>Fungi</taxon>
        <taxon>Dikarya</taxon>
        <taxon>Ascomycota</taxon>
        <taxon>Pezizomycotina</taxon>
        <taxon>Lecanoromycetes</taxon>
        <taxon>OSLEUM clade</taxon>
        <taxon>Lecanoromycetidae</taxon>
        <taxon>Lecanorales</taxon>
        <taxon>Lecanorineae</taxon>
        <taxon>Parmeliaceae</taxon>
        <taxon>Alectoria</taxon>
    </lineage>
</organism>
<protein>
    <recommendedName>
        <fullName evidence="3">Carboxylic ester hydrolase</fullName>
        <ecNumber evidence="3">3.1.1.-</ecNumber>
    </recommendedName>
</protein>
<feature type="chain" id="PRO_5034263689" description="Carboxylic ester hydrolase" evidence="3">
    <location>
        <begin position="20"/>
        <end position="618"/>
    </location>
</feature>
<dbReference type="Gene3D" id="3.40.50.1820">
    <property type="entry name" value="alpha/beta hydrolase"/>
    <property type="match status" value="1"/>
</dbReference>
<reference evidence="5" key="1">
    <citation type="submission" date="2021-03" db="EMBL/GenBank/DDBJ databases">
        <authorList>
            <person name="Tagirdzhanova G."/>
        </authorList>
    </citation>
    <scope>NUCLEOTIDE SEQUENCE</scope>
</reference>
<evidence type="ECO:0000313" key="6">
    <source>
        <dbReference type="Proteomes" id="UP000664203"/>
    </source>
</evidence>
<evidence type="ECO:0000256" key="2">
    <source>
        <dbReference type="ARBA" id="ARBA00022801"/>
    </source>
</evidence>
<proteinExistence type="inferred from homology"/>
<dbReference type="PANTHER" id="PTHR11559">
    <property type="entry name" value="CARBOXYLESTERASE"/>
    <property type="match status" value="1"/>
</dbReference>
<dbReference type="PROSITE" id="PS00122">
    <property type="entry name" value="CARBOXYLESTERASE_B_1"/>
    <property type="match status" value="1"/>
</dbReference>
<dbReference type="FunFam" id="3.40.50.1820:FF:000266">
    <property type="entry name" value="Carboxylic ester hydrolase"/>
    <property type="match status" value="1"/>
</dbReference>
<dbReference type="InterPro" id="IPR019819">
    <property type="entry name" value="Carboxylesterase_B_CS"/>
</dbReference>
<dbReference type="AlphaFoldDB" id="A0A8H3IRD0"/>
<evidence type="ECO:0000256" key="3">
    <source>
        <dbReference type="RuleBase" id="RU361235"/>
    </source>
</evidence>